<dbReference type="RefSeq" id="WP_252659375.1">
    <property type="nucleotide sequence ID" value="NZ_CP098611.1"/>
</dbReference>
<name>A0ABY5AJZ7_9CYAN</name>
<protein>
    <submittedName>
        <fullName evidence="2">YlxR family protein</fullName>
    </submittedName>
</protein>
<proteinExistence type="predicted"/>
<dbReference type="Gene3D" id="3.30.1230.10">
    <property type="entry name" value="YlxR-like"/>
    <property type="match status" value="1"/>
</dbReference>
<evidence type="ECO:0000313" key="3">
    <source>
        <dbReference type="Proteomes" id="UP001056708"/>
    </source>
</evidence>
<dbReference type="Pfam" id="PF04296">
    <property type="entry name" value="YlxR"/>
    <property type="match status" value="1"/>
</dbReference>
<dbReference type="PANTHER" id="PTHR34215:SF1">
    <property type="entry name" value="YLXR DOMAIN-CONTAINING PROTEIN"/>
    <property type="match status" value="1"/>
</dbReference>
<dbReference type="InterPro" id="IPR007393">
    <property type="entry name" value="YlxR_dom"/>
</dbReference>
<gene>
    <name evidence="2" type="ORF">NEA10_10270</name>
</gene>
<keyword evidence="3" id="KW-1185">Reference proteome</keyword>
<sequence length="90" mass="10251">MKPNLRRCISCGKVAPKAAFWRIVRVHPSHQLQLDQGMGRSAYICPQADCLKTAQKKNRLGRTLRAPVPPSVYDSLWQRLAQNDHRTVNT</sequence>
<organism evidence="2 3">
    <name type="scientific">Phormidium yuhuli AB48</name>
    <dbReference type="NCBI Taxonomy" id="2940671"/>
    <lineage>
        <taxon>Bacteria</taxon>
        <taxon>Bacillati</taxon>
        <taxon>Cyanobacteriota</taxon>
        <taxon>Cyanophyceae</taxon>
        <taxon>Oscillatoriophycideae</taxon>
        <taxon>Oscillatoriales</taxon>
        <taxon>Oscillatoriaceae</taxon>
        <taxon>Phormidium</taxon>
        <taxon>Phormidium yuhuli</taxon>
    </lineage>
</organism>
<reference evidence="2" key="1">
    <citation type="submission" date="2022-06" db="EMBL/GenBank/DDBJ databases">
        <title>Genome sequence of Phormidium yuhuli AB48 isolated from an industrial photobioreactor environment.</title>
        <authorList>
            <person name="Qiu Y."/>
            <person name="Noonan A.J.C."/>
            <person name="Dofher K."/>
            <person name="Koch M."/>
            <person name="Kieft B."/>
            <person name="Lin X."/>
            <person name="Ziels R.M."/>
            <person name="Hallam S.J."/>
        </authorList>
    </citation>
    <scope>NUCLEOTIDE SEQUENCE</scope>
    <source>
        <strain evidence="2">AB48</strain>
    </source>
</reference>
<dbReference type="PANTHER" id="PTHR34215">
    <property type="entry name" value="BLL0784 PROTEIN"/>
    <property type="match status" value="1"/>
</dbReference>
<feature type="domain" description="YlxR" evidence="1">
    <location>
        <begin position="6"/>
        <end position="77"/>
    </location>
</feature>
<accession>A0ABY5AJZ7</accession>
<dbReference type="InterPro" id="IPR035931">
    <property type="entry name" value="YlxR-like_sf"/>
</dbReference>
<evidence type="ECO:0000259" key="1">
    <source>
        <dbReference type="Pfam" id="PF04296"/>
    </source>
</evidence>
<dbReference type="EMBL" id="CP098611">
    <property type="protein sequence ID" value="USR89281.1"/>
    <property type="molecule type" value="Genomic_DNA"/>
</dbReference>
<dbReference type="InterPro" id="IPR037465">
    <property type="entry name" value="YlxR"/>
</dbReference>
<evidence type="ECO:0000313" key="2">
    <source>
        <dbReference type="EMBL" id="USR89281.1"/>
    </source>
</evidence>
<dbReference type="Proteomes" id="UP001056708">
    <property type="component" value="Chromosome"/>
</dbReference>
<dbReference type="SUPFAM" id="SSF64376">
    <property type="entry name" value="YlxR-like"/>
    <property type="match status" value="1"/>
</dbReference>